<reference evidence="3 4" key="1">
    <citation type="submission" date="2022-04" db="EMBL/GenBank/DDBJ databases">
        <title>Identification of a novel bacterium isolated from mangrove sediments.</title>
        <authorList>
            <person name="Pan X."/>
        </authorList>
    </citation>
    <scope>NUCLEOTIDE SEQUENCE [LARGE SCALE GENOMIC DNA]</scope>
    <source>
        <strain evidence="3 4">B2638</strain>
    </source>
</reference>
<evidence type="ECO:0000256" key="2">
    <source>
        <dbReference type="SAM" id="SignalP"/>
    </source>
</evidence>
<dbReference type="Gene3D" id="3.10.450.160">
    <property type="entry name" value="inner membrane protein cigr"/>
    <property type="match status" value="1"/>
</dbReference>
<evidence type="ECO:0000313" key="4">
    <source>
        <dbReference type="Proteomes" id="UP001202281"/>
    </source>
</evidence>
<keyword evidence="2" id="KW-0732">Signal</keyword>
<dbReference type="EMBL" id="JALHLG010000005">
    <property type="protein sequence ID" value="MCJ2186158.1"/>
    <property type="molecule type" value="Genomic_DNA"/>
</dbReference>
<dbReference type="Proteomes" id="UP001202281">
    <property type="component" value="Unassembled WGS sequence"/>
</dbReference>
<name>A0ABT0BMF7_9SPHN</name>
<feature type="region of interest" description="Disordered" evidence="1">
    <location>
        <begin position="27"/>
        <end position="163"/>
    </location>
</feature>
<feature type="signal peptide" evidence="2">
    <location>
        <begin position="1"/>
        <end position="30"/>
    </location>
</feature>
<sequence>MKRDAWLGASAWSTMAAAVAGLAMAVPAEAAPQQEREHRQWSGHQRSLRSDRNPQRSARPAAVRSQRQAAPERPRRSSQSAPKNWAEARARIANQREDRRGTTRTPTVRTNRSDQNERSHAWKSPDRRSSQDRDQYRNRDRDHETRSSRDRQRAERERNRERQRWERDRRNHDRWERNRDRERYERHRASRNNYRDWNRHAWRNDHRYNWRSYRARHRSTYRIGRYYAPYHGYSYRRFGIGIRLGSLFYSSRYWINDPWAYRLPAVYGPYRWVRYYDDVLLVNVYTGEVADVIYDFFW</sequence>
<feature type="compositionally biased region" description="Basic and acidic residues" evidence="1">
    <location>
        <begin position="111"/>
        <end position="163"/>
    </location>
</feature>
<dbReference type="InterPro" id="IPR024572">
    <property type="entry name" value="RcnB"/>
</dbReference>
<accession>A0ABT0BMF7</accession>
<proteinExistence type="predicted"/>
<gene>
    <name evidence="3" type="ORF">MTR66_04930</name>
</gene>
<dbReference type="RefSeq" id="WP_243918400.1">
    <property type="nucleotide sequence ID" value="NZ_JALHLG010000005.1"/>
</dbReference>
<feature type="chain" id="PRO_5046702180" evidence="2">
    <location>
        <begin position="31"/>
        <end position="298"/>
    </location>
</feature>
<comment type="caution">
    <text evidence="3">The sequence shown here is derived from an EMBL/GenBank/DDBJ whole genome shotgun (WGS) entry which is preliminary data.</text>
</comment>
<keyword evidence="4" id="KW-1185">Reference proteome</keyword>
<organism evidence="3 4">
    <name type="scientific">Novosphingobium beihaiensis</name>
    <dbReference type="NCBI Taxonomy" id="2930389"/>
    <lineage>
        <taxon>Bacteria</taxon>
        <taxon>Pseudomonadati</taxon>
        <taxon>Pseudomonadota</taxon>
        <taxon>Alphaproteobacteria</taxon>
        <taxon>Sphingomonadales</taxon>
        <taxon>Sphingomonadaceae</taxon>
        <taxon>Novosphingobium</taxon>
    </lineage>
</organism>
<feature type="compositionally biased region" description="Basic and acidic residues" evidence="1">
    <location>
        <begin position="86"/>
        <end position="101"/>
    </location>
</feature>
<evidence type="ECO:0000256" key="1">
    <source>
        <dbReference type="SAM" id="MobiDB-lite"/>
    </source>
</evidence>
<protein>
    <submittedName>
        <fullName evidence="3">RcnB family protein</fullName>
    </submittedName>
</protein>
<dbReference type="Pfam" id="PF11776">
    <property type="entry name" value="RcnB"/>
    <property type="match status" value="1"/>
</dbReference>
<evidence type="ECO:0000313" key="3">
    <source>
        <dbReference type="EMBL" id="MCJ2186158.1"/>
    </source>
</evidence>